<dbReference type="GO" id="GO:0043622">
    <property type="term" value="P:cortical microtubule organization"/>
    <property type="evidence" value="ECO:0007669"/>
    <property type="project" value="TreeGrafter"/>
</dbReference>
<protein>
    <submittedName>
        <fullName evidence="2">Uncharacterized protein</fullName>
    </submittedName>
</protein>
<comment type="caution">
    <text evidence="2">The sequence shown here is derived from an EMBL/GenBank/DDBJ whole genome shotgun (WGS) entry which is preliminary data.</text>
</comment>
<accession>A0A9Q0K3W4</accession>
<feature type="compositionally biased region" description="Low complexity" evidence="1">
    <location>
        <begin position="299"/>
        <end position="311"/>
    </location>
</feature>
<dbReference type="EMBL" id="JAMYWD010000009">
    <property type="protein sequence ID" value="KAJ4960528.1"/>
    <property type="molecule type" value="Genomic_DNA"/>
</dbReference>
<feature type="compositionally biased region" description="Basic and acidic residues" evidence="1">
    <location>
        <begin position="1142"/>
        <end position="1172"/>
    </location>
</feature>
<dbReference type="GO" id="GO:0055028">
    <property type="term" value="C:cortical microtubule"/>
    <property type="evidence" value="ECO:0007669"/>
    <property type="project" value="TreeGrafter"/>
</dbReference>
<feature type="compositionally biased region" description="Basic and acidic residues" evidence="1">
    <location>
        <begin position="452"/>
        <end position="462"/>
    </location>
</feature>
<evidence type="ECO:0000313" key="2">
    <source>
        <dbReference type="EMBL" id="KAJ4960528.1"/>
    </source>
</evidence>
<dbReference type="Proteomes" id="UP001141806">
    <property type="component" value="Unassembled WGS sequence"/>
</dbReference>
<feature type="region of interest" description="Disordered" evidence="1">
    <location>
        <begin position="123"/>
        <end position="246"/>
    </location>
</feature>
<evidence type="ECO:0000256" key="1">
    <source>
        <dbReference type="SAM" id="MobiDB-lite"/>
    </source>
</evidence>
<feature type="region of interest" description="Disordered" evidence="1">
    <location>
        <begin position="349"/>
        <end position="381"/>
    </location>
</feature>
<sequence>MSPPAFGWSPGRELRSDNHKRGCSLESGLLLPEKDDDLALFNEMQTRERENFLLDMSNDIDDSFSTNLKYFSDFKLGISIPVRGESSDLLNGDSEKNDYEWLLTPPDTPLFPSLDDKTLEVSLASRGRPQTQPISISRSSTMEKSSRTSRSSASPHRLSPSPLSRSNTFQSRGRLSSAPHSSPSPILRPASPSQSPCTPLTKPITPAHRSHTPTTRRMSTGSSGTIASSKRGTSPVKASCGNSASPKIGSWQLTIPGFTSDALPNLRTSLADRPASYVRGSSPASRNGKDAPSKVRRQPISPITSRSGSSSFGCDQDLFSSQSKGSVTSFGDDDIDSLQSLPVSISEKSSVRRAGAFSNSRAPAFSRKPSKTPSSSSAPNRSFDLALRQMDHRKSPQNMFRPLLSSVQSTTFYVGKTSSTQHPMVTINSSVTTSSNVSPEQGASIAPDTEGDDHGQDDMMSDRGKAPYSDVQDEVFVFDKVDEINLDIDDEEKNGNNTGYTDFDSATTTKVKSGESENFSSLISATEIESITSEFVNFENDSELLVRHGRIAYCSNCGCKFCVIEPTEGNDSFCPDCSEKRGSLTPTAGEHPVVHSHDTTFNREETLQESKSFVAVEHEAEVAVVPKITGRNKTMLVKCDENVEHDHSCNVEEAQNCFHGSSFAQLMVDGGEQDFVQPTVGSLQSNYDNVDQEFPHSNRHSSLKVDVSEGAGISVLLKRSSSSKWPIVQGRTLTATNIHCDNPSYARDSMNNIRSSGGLGSASASSSVDWSSSRQTEVQIRRQLSFRKLDLDNIRHDSSIKLRRTGSSSSGISNPPHQALLLTNSMSEEDFDASVGSMDHKIVLETPLVSDMQNTSLGNEKSGEFDSSSVKTAVLEEDKLHCSQSCRVVDASGFELSSHTRCIQLEDASVVAVPNDRGCVSLGIAEDFPIFKSTSDMETLATAPEPSLEEENATMNSDCAIEIVEAPPYDSSALISGKLGNVGDGIPGSQVESATTPNSSSTMDELSKASVPPTLEEDVEIPSPDSDILDHAHGIPEESTLTMEGQGGKKARSLTLEEATDTILFCGSIIHNLAYQAATIAMEKDSSVHPEGSHPTITFLGKPSFEKKESRGRSESKRTLKTRKSRQRRVEADVKSTSTKTQTDDKTNESLVVHDDEAPHKVDSTKPPKLESRCNCTVM</sequence>
<reference evidence="2" key="1">
    <citation type="journal article" date="2023" name="Plant J.">
        <title>The genome of the king protea, Protea cynaroides.</title>
        <authorList>
            <person name="Chang J."/>
            <person name="Duong T.A."/>
            <person name="Schoeman C."/>
            <person name="Ma X."/>
            <person name="Roodt D."/>
            <person name="Barker N."/>
            <person name="Li Z."/>
            <person name="Van de Peer Y."/>
            <person name="Mizrachi E."/>
        </authorList>
    </citation>
    <scope>NUCLEOTIDE SEQUENCE</scope>
    <source>
        <tissue evidence="2">Young leaves</tissue>
    </source>
</reference>
<dbReference type="OrthoDB" id="1929779at2759"/>
<feature type="compositionally biased region" description="Polar residues" evidence="1">
    <location>
        <begin position="990"/>
        <end position="1004"/>
    </location>
</feature>
<dbReference type="PANTHER" id="PTHR31949">
    <property type="entry name" value="GASTRIC MUCIN-LIKE PROTEIN"/>
    <property type="match status" value="1"/>
</dbReference>
<gene>
    <name evidence="2" type="ORF">NE237_020438</name>
</gene>
<feature type="compositionally biased region" description="Low complexity" evidence="1">
    <location>
        <begin position="135"/>
        <end position="166"/>
    </location>
</feature>
<organism evidence="2 3">
    <name type="scientific">Protea cynaroides</name>
    <dbReference type="NCBI Taxonomy" id="273540"/>
    <lineage>
        <taxon>Eukaryota</taxon>
        <taxon>Viridiplantae</taxon>
        <taxon>Streptophyta</taxon>
        <taxon>Embryophyta</taxon>
        <taxon>Tracheophyta</taxon>
        <taxon>Spermatophyta</taxon>
        <taxon>Magnoliopsida</taxon>
        <taxon>Proteales</taxon>
        <taxon>Proteaceae</taxon>
        <taxon>Protea</taxon>
    </lineage>
</organism>
<feature type="compositionally biased region" description="Low complexity" evidence="1">
    <location>
        <begin position="212"/>
        <end position="225"/>
    </location>
</feature>
<feature type="region of interest" description="Disordered" evidence="1">
    <location>
        <begin position="985"/>
        <end position="1053"/>
    </location>
</feature>
<feature type="region of interest" description="Disordered" evidence="1">
    <location>
        <begin position="274"/>
        <end position="316"/>
    </location>
</feature>
<feature type="region of interest" description="Disordered" evidence="1">
    <location>
        <begin position="1086"/>
        <end position="1179"/>
    </location>
</feature>
<dbReference type="PANTHER" id="PTHR31949:SF3">
    <property type="entry name" value="RUN_FYVE DOMAIN PROTEIN"/>
    <property type="match status" value="1"/>
</dbReference>
<feature type="compositionally biased region" description="Polar residues" evidence="1">
    <location>
        <begin position="167"/>
        <end position="184"/>
    </location>
</feature>
<name>A0A9Q0K3W4_9MAGN</name>
<feature type="compositionally biased region" description="Low complexity" evidence="1">
    <location>
        <begin position="371"/>
        <end position="381"/>
    </location>
</feature>
<dbReference type="AlphaFoldDB" id="A0A9Q0K3W4"/>
<evidence type="ECO:0000313" key="3">
    <source>
        <dbReference type="Proteomes" id="UP001141806"/>
    </source>
</evidence>
<feature type="compositionally biased region" description="Basic and acidic residues" evidence="1">
    <location>
        <begin position="1104"/>
        <end position="1118"/>
    </location>
</feature>
<feature type="region of interest" description="Disordered" evidence="1">
    <location>
        <begin position="1"/>
        <end position="20"/>
    </location>
</feature>
<proteinExistence type="predicted"/>
<keyword evidence="3" id="KW-1185">Reference proteome</keyword>
<feature type="region of interest" description="Disordered" evidence="1">
    <location>
        <begin position="430"/>
        <end position="462"/>
    </location>
</feature>